<feature type="compositionally biased region" description="Polar residues" evidence="1">
    <location>
        <begin position="42"/>
        <end position="51"/>
    </location>
</feature>
<keyword evidence="3" id="KW-1185">Reference proteome</keyword>
<comment type="caution">
    <text evidence="2">The sequence shown here is derived from an EMBL/GenBank/DDBJ whole genome shotgun (WGS) entry which is preliminary data.</text>
</comment>
<protein>
    <submittedName>
        <fullName evidence="2">Uncharacterized protein</fullName>
    </submittedName>
</protein>
<name>A0ABR0S7K6_9HYPO</name>
<sequence>MSAREPYPPATTTTTAIVTITTAATKVRTRQKSFDKNPSPARRSSSLPQKD</sequence>
<dbReference type="Proteomes" id="UP001338125">
    <property type="component" value="Unassembled WGS sequence"/>
</dbReference>
<dbReference type="EMBL" id="JAVFKD010000016">
    <property type="protein sequence ID" value="KAK5987949.1"/>
    <property type="molecule type" value="Genomic_DNA"/>
</dbReference>
<evidence type="ECO:0000313" key="3">
    <source>
        <dbReference type="Proteomes" id="UP001338125"/>
    </source>
</evidence>
<evidence type="ECO:0000313" key="2">
    <source>
        <dbReference type="EMBL" id="KAK5987949.1"/>
    </source>
</evidence>
<gene>
    <name evidence="2" type="ORF">PT974_12085</name>
</gene>
<reference evidence="2 3" key="1">
    <citation type="submission" date="2024-01" db="EMBL/GenBank/DDBJ databases">
        <title>Complete genome of Cladobotryum mycophilum ATHUM6906.</title>
        <authorList>
            <person name="Christinaki A.C."/>
            <person name="Myridakis A.I."/>
            <person name="Kouvelis V.N."/>
        </authorList>
    </citation>
    <scope>NUCLEOTIDE SEQUENCE [LARGE SCALE GENOMIC DNA]</scope>
    <source>
        <strain evidence="2 3">ATHUM6906</strain>
    </source>
</reference>
<organism evidence="2 3">
    <name type="scientific">Cladobotryum mycophilum</name>
    <dbReference type="NCBI Taxonomy" id="491253"/>
    <lineage>
        <taxon>Eukaryota</taxon>
        <taxon>Fungi</taxon>
        <taxon>Dikarya</taxon>
        <taxon>Ascomycota</taxon>
        <taxon>Pezizomycotina</taxon>
        <taxon>Sordariomycetes</taxon>
        <taxon>Hypocreomycetidae</taxon>
        <taxon>Hypocreales</taxon>
        <taxon>Hypocreaceae</taxon>
        <taxon>Cladobotryum</taxon>
    </lineage>
</organism>
<evidence type="ECO:0000256" key="1">
    <source>
        <dbReference type="SAM" id="MobiDB-lite"/>
    </source>
</evidence>
<proteinExistence type="predicted"/>
<feature type="region of interest" description="Disordered" evidence="1">
    <location>
        <begin position="23"/>
        <end position="51"/>
    </location>
</feature>
<accession>A0ABR0S7K6</accession>